<gene>
    <name evidence="2" type="ORF">PM10SUCC1_36560</name>
</gene>
<accession>A0A9W6LPY0</accession>
<evidence type="ECO:0000313" key="2">
    <source>
        <dbReference type="EMBL" id="GLI58142.1"/>
    </source>
</evidence>
<name>A0A9W6LPY0_9FUSO</name>
<evidence type="ECO:0000313" key="3">
    <source>
        <dbReference type="Proteomes" id="UP001144471"/>
    </source>
</evidence>
<dbReference type="AlphaFoldDB" id="A0A9W6LPY0"/>
<keyword evidence="3" id="KW-1185">Reference proteome</keyword>
<protein>
    <submittedName>
        <fullName evidence="2">Uncharacterized protein</fullName>
    </submittedName>
</protein>
<dbReference type="EMBL" id="BSDY01000036">
    <property type="protein sequence ID" value="GLI58142.1"/>
    <property type="molecule type" value="Genomic_DNA"/>
</dbReference>
<dbReference type="Proteomes" id="UP001144471">
    <property type="component" value="Unassembled WGS sequence"/>
</dbReference>
<sequence>MKKLLCVAAIAVLGVALSSRVTVAEREPVRAMKESYSAKMVDSRDIQVVHKENLGNWSLYVTESN</sequence>
<evidence type="ECO:0000256" key="1">
    <source>
        <dbReference type="SAM" id="SignalP"/>
    </source>
</evidence>
<dbReference type="RefSeq" id="WP_281837818.1">
    <property type="nucleotide sequence ID" value="NZ_BSDY01000036.1"/>
</dbReference>
<comment type="caution">
    <text evidence="2">The sequence shown here is derived from an EMBL/GenBank/DDBJ whole genome shotgun (WGS) entry which is preliminary data.</text>
</comment>
<reference evidence="2" key="1">
    <citation type="submission" date="2022-12" db="EMBL/GenBank/DDBJ databases">
        <title>Reference genome sequencing for broad-spectrum identification of bacterial and archaeal isolates by mass spectrometry.</title>
        <authorList>
            <person name="Sekiguchi Y."/>
            <person name="Tourlousse D.M."/>
        </authorList>
    </citation>
    <scope>NUCLEOTIDE SEQUENCE</scope>
    <source>
        <strain evidence="2">10succ1</strain>
    </source>
</reference>
<feature type="signal peptide" evidence="1">
    <location>
        <begin position="1"/>
        <end position="24"/>
    </location>
</feature>
<proteinExistence type="predicted"/>
<feature type="chain" id="PRO_5040900488" evidence="1">
    <location>
        <begin position="25"/>
        <end position="65"/>
    </location>
</feature>
<keyword evidence="1" id="KW-0732">Signal</keyword>
<organism evidence="2 3">
    <name type="scientific">Propionigenium maris DSM 9537</name>
    <dbReference type="NCBI Taxonomy" id="1123000"/>
    <lineage>
        <taxon>Bacteria</taxon>
        <taxon>Fusobacteriati</taxon>
        <taxon>Fusobacteriota</taxon>
        <taxon>Fusobacteriia</taxon>
        <taxon>Fusobacteriales</taxon>
        <taxon>Fusobacteriaceae</taxon>
        <taxon>Propionigenium</taxon>
    </lineage>
</organism>